<evidence type="ECO:0000313" key="3">
    <source>
        <dbReference type="Proteomes" id="UP001066276"/>
    </source>
</evidence>
<protein>
    <submittedName>
        <fullName evidence="2">Uncharacterized protein</fullName>
    </submittedName>
</protein>
<dbReference type="EMBL" id="JANPWB010000001">
    <property type="protein sequence ID" value="KAJ1215047.1"/>
    <property type="molecule type" value="Genomic_DNA"/>
</dbReference>
<evidence type="ECO:0000313" key="2">
    <source>
        <dbReference type="EMBL" id="KAJ1215047.1"/>
    </source>
</evidence>
<proteinExistence type="predicted"/>
<gene>
    <name evidence="2" type="ORF">NDU88_002657</name>
</gene>
<feature type="compositionally biased region" description="Low complexity" evidence="1">
    <location>
        <begin position="83"/>
        <end position="93"/>
    </location>
</feature>
<dbReference type="Proteomes" id="UP001066276">
    <property type="component" value="Chromosome 1_1"/>
</dbReference>
<feature type="region of interest" description="Disordered" evidence="1">
    <location>
        <begin position="78"/>
        <end position="105"/>
    </location>
</feature>
<evidence type="ECO:0000256" key="1">
    <source>
        <dbReference type="SAM" id="MobiDB-lite"/>
    </source>
</evidence>
<accession>A0AAV7WLT9</accession>
<dbReference type="AlphaFoldDB" id="A0AAV7WLT9"/>
<keyword evidence="3" id="KW-1185">Reference proteome</keyword>
<name>A0AAV7WLT9_PLEWA</name>
<sequence>MPKGVTASGKTYLETPMGHWTSTELYVNDFCNAPGTVSKTDSATARKTTCLPTPPGASYNALSRNRASGDGRRCSRFYRDENPNTTNTTNGGPQQIFVRHRTHRV</sequence>
<reference evidence="2" key="1">
    <citation type="journal article" date="2022" name="bioRxiv">
        <title>Sequencing and chromosome-scale assembly of the giantPleurodeles waltlgenome.</title>
        <authorList>
            <person name="Brown T."/>
            <person name="Elewa A."/>
            <person name="Iarovenko S."/>
            <person name="Subramanian E."/>
            <person name="Araus A.J."/>
            <person name="Petzold A."/>
            <person name="Susuki M."/>
            <person name="Suzuki K.-i.T."/>
            <person name="Hayashi T."/>
            <person name="Toyoda A."/>
            <person name="Oliveira C."/>
            <person name="Osipova E."/>
            <person name="Leigh N.D."/>
            <person name="Simon A."/>
            <person name="Yun M.H."/>
        </authorList>
    </citation>
    <scope>NUCLEOTIDE SEQUENCE</scope>
    <source>
        <strain evidence="2">20211129_DDA</strain>
        <tissue evidence="2">Liver</tissue>
    </source>
</reference>
<comment type="caution">
    <text evidence="2">The sequence shown here is derived from an EMBL/GenBank/DDBJ whole genome shotgun (WGS) entry which is preliminary data.</text>
</comment>
<organism evidence="2 3">
    <name type="scientific">Pleurodeles waltl</name>
    <name type="common">Iberian ribbed newt</name>
    <dbReference type="NCBI Taxonomy" id="8319"/>
    <lineage>
        <taxon>Eukaryota</taxon>
        <taxon>Metazoa</taxon>
        <taxon>Chordata</taxon>
        <taxon>Craniata</taxon>
        <taxon>Vertebrata</taxon>
        <taxon>Euteleostomi</taxon>
        <taxon>Amphibia</taxon>
        <taxon>Batrachia</taxon>
        <taxon>Caudata</taxon>
        <taxon>Salamandroidea</taxon>
        <taxon>Salamandridae</taxon>
        <taxon>Pleurodelinae</taxon>
        <taxon>Pleurodeles</taxon>
    </lineage>
</organism>